<organism evidence="1 2">
    <name type="scientific">Piscinibacter terrae</name>
    <dbReference type="NCBI Taxonomy" id="2496871"/>
    <lineage>
        <taxon>Bacteria</taxon>
        <taxon>Pseudomonadati</taxon>
        <taxon>Pseudomonadota</taxon>
        <taxon>Betaproteobacteria</taxon>
        <taxon>Burkholderiales</taxon>
        <taxon>Sphaerotilaceae</taxon>
        <taxon>Piscinibacter</taxon>
    </lineage>
</organism>
<proteinExistence type="predicted"/>
<dbReference type="OrthoDB" id="8728894at2"/>
<dbReference type="EMBL" id="QUSW01000007">
    <property type="protein sequence ID" value="RQP22415.1"/>
    <property type="molecule type" value="Genomic_DNA"/>
</dbReference>
<evidence type="ECO:0000313" key="2">
    <source>
        <dbReference type="Proteomes" id="UP000267464"/>
    </source>
</evidence>
<dbReference type="Pfam" id="PF13424">
    <property type="entry name" value="TPR_12"/>
    <property type="match status" value="1"/>
</dbReference>
<keyword evidence="2" id="KW-1185">Reference proteome</keyword>
<protein>
    <submittedName>
        <fullName evidence="1">Tetratricopeptide repeat protein</fullName>
    </submittedName>
</protein>
<reference evidence="1 2" key="2">
    <citation type="submission" date="2018-12" db="EMBL/GenBank/DDBJ databases">
        <title>Rhizobacter gummiphilus sp. nov., a rubber-degrading bacterium isolated from the soil of a botanical garden in Japan.</title>
        <authorList>
            <person name="Shunsuke S.S."/>
        </authorList>
    </citation>
    <scope>NUCLEOTIDE SEQUENCE [LARGE SCALE GENOMIC DNA]</scope>
    <source>
        <strain evidence="1 2">S-16</strain>
    </source>
</reference>
<gene>
    <name evidence="1" type="ORF">DZC73_22475</name>
</gene>
<comment type="caution">
    <text evidence="1">The sequence shown here is derived from an EMBL/GenBank/DDBJ whole genome shotgun (WGS) entry which is preliminary data.</text>
</comment>
<dbReference type="AlphaFoldDB" id="A0A3N7JTX3"/>
<dbReference type="Proteomes" id="UP000267464">
    <property type="component" value="Unassembled WGS sequence"/>
</dbReference>
<name>A0A3N7JTX3_9BURK</name>
<dbReference type="RefSeq" id="WP_124542637.1">
    <property type="nucleotide sequence ID" value="NZ_QUSW01000007.1"/>
</dbReference>
<reference evidence="1 2" key="1">
    <citation type="submission" date="2018-08" db="EMBL/GenBank/DDBJ databases">
        <authorList>
            <person name="Khan S.A."/>
            <person name="Jeon C.O."/>
            <person name="Chun B.H."/>
            <person name="Jeong S.E."/>
        </authorList>
    </citation>
    <scope>NUCLEOTIDE SEQUENCE [LARGE SCALE GENOMIC DNA]</scope>
    <source>
        <strain evidence="1 2">S-16</strain>
    </source>
</reference>
<sequence>MTATDRELDFFGLEPDLRRLEKASRGLRENVALAWYLRQRDPDRALELILQSQPALAALAATSPDAVRAHARFALVRAEVLRLRMRLAEADAQVQAGRQGFESVADAVGVGDSLLIEQGVAGMGGDMARRIRCNEEAAQVFKDCGDELRWRTARAYRALADNNLTADTLDWDEAFARAAQLDHPGLHASLARARSWQCYLRGDLVAGTRLLMDHYENAIASGQIRTAIYMLLNVADNYVALGAFADALDWVERGLALAQQVGWTKDVGYATMQLGDVLRRLGRKEAARQMFDEALALVKGEQPTSEMLILTSHIADLLLHEGDHQAALDKYREVQTLAHKLDYGVHLEDAYRGQALALHRLGQTGLAQAAIEASMAISRSRKAAKPEIDSLRVLGQIALGAGLPPPPGSHAPTAAVHYLEQAIATAKTLEGYVVSSDLHHEMSLAYEAAGDLRRALDHERAAVAASELSQAKRAADLAMSMEIRYQCDKARAGAEIERLRAEGPGLRTSSSQR</sequence>
<dbReference type="SUPFAM" id="SSF48452">
    <property type="entry name" value="TPR-like"/>
    <property type="match status" value="1"/>
</dbReference>
<dbReference type="SMART" id="SM00028">
    <property type="entry name" value="TPR"/>
    <property type="match status" value="4"/>
</dbReference>
<dbReference type="InterPro" id="IPR011990">
    <property type="entry name" value="TPR-like_helical_dom_sf"/>
</dbReference>
<dbReference type="Gene3D" id="1.25.40.10">
    <property type="entry name" value="Tetratricopeptide repeat domain"/>
    <property type="match status" value="1"/>
</dbReference>
<evidence type="ECO:0000313" key="1">
    <source>
        <dbReference type="EMBL" id="RQP22415.1"/>
    </source>
</evidence>
<accession>A0A3N7JTX3</accession>
<dbReference type="InterPro" id="IPR019734">
    <property type="entry name" value="TPR_rpt"/>
</dbReference>